<sequence length="149" mass="16017">MRCVGHARVCRGVGLVDLASDAAARQPQRARRDQQRAAATGERVAEGFDRRAVDARGVVHAREIVQVSEVDDAVDLARRGVQRGQVLERAADDFGAERRDLGRCRVGAHEPDDLVAGGDQFDGAGRADPARSTGDENAHDPVPSRDVTK</sequence>
<gene>
    <name evidence="2" type="ORF">GALL_485440</name>
</gene>
<dbReference type="AlphaFoldDB" id="A0A1J5PQK2"/>
<feature type="compositionally biased region" description="Basic and acidic residues" evidence="1">
    <location>
        <begin position="133"/>
        <end position="149"/>
    </location>
</feature>
<name>A0A1J5PQK2_9ZZZZ</name>
<feature type="region of interest" description="Disordered" evidence="1">
    <location>
        <begin position="106"/>
        <end position="149"/>
    </location>
</feature>
<comment type="caution">
    <text evidence="2">The sequence shown here is derived from an EMBL/GenBank/DDBJ whole genome shotgun (WGS) entry which is preliminary data.</text>
</comment>
<accession>A0A1J5PQK2</accession>
<organism evidence="2">
    <name type="scientific">mine drainage metagenome</name>
    <dbReference type="NCBI Taxonomy" id="410659"/>
    <lineage>
        <taxon>unclassified sequences</taxon>
        <taxon>metagenomes</taxon>
        <taxon>ecological metagenomes</taxon>
    </lineage>
</organism>
<dbReference type="EMBL" id="MLJW01004497">
    <property type="protein sequence ID" value="OIQ69852.1"/>
    <property type="molecule type" value="Genomic_DNA"/>
</dbReference>
<reference evidence="2" key="1">
    <citation type="submission" date="2016-10" db="EMBL/GenBank/DDBJ databases">
        <title>Sequence of Gallionella enrichment culture.</title>
        <authorList>
            <person name="Poehlein A."/>
            <person name="Muehling M."/>
            <person name="Daniel R."/>
        </authorList>
    </citation>
    <scope>NUCLEOTIDE SEQUENCE</scope>
</reference>
<proteinExistence type="predicted"/>
<evidence type="ECO:0000256" key="1">
    <source>
        <dbReference type="SAM" id="MobiDB-lite"/>
    </source>
</evidence>
<evidence type="ECO:0000313" key="2">
    <source>
        <dbReference type="EMBL" id="OIQ69852.1"/>
    </source>
</evidence>
<protein>
    <submittedName>
        <fullName evidence="2">Uncharacterized protein</fullName>
    </submittedName>
</protein>